<feature type="region of interest" description="Disordered" evidence="4">
    <location>
        <begin position="563"/>
        <end position="597"/>
    </location>
</feature>
<dbReference type="InterPro" id="IPR040853">
    <property type="entry name" value="RapA2_cadherin-like"/>
</dbReference>
<sequence length="4468" mass="456907">MTTIKNRRLRPRAHRFALESRQLFDGAALAETAIHEASASDLVHHESATEPAKALDIPHAATADAASEKPGSAASEVYVIDQHISGWQSLVDQVPQGSQVVIIDENSSGLSQLADALKGETNISAIHILSHGASDTITLGTDVLTADNLSAWSSQLSAIGASLSDSGDILLYGCDVSAQDNAFITRFAEVTQADVAASSDMTGSAALSGDWVLENHTGSIEAKTFAFDYDGLLAGPEVTAPEKGITVAEPSSLNAAGADTATLSGWQVSTTDASETVTVTVSLSNSAIGKLSDSQTSNASLTMTGTASKAQAWLNSITFTSADVELGNTAASGKLDVTVRDSAGVSTSKSIDVTVTPSNDPVSVADATQNVPEIESGGSVITTVTLNAIDAEVTAGTQQPVQIVYDLTDPPQYGYLTLNGDRMGVGSIFTQQDLIDGKVKYVHTATGADQNAADGFTAVINDGATPKAQSDTVHVTLNITPQNQAPILSGSGVVFEGQPNNAVNTGNVGQYIEADGGGDPGDTTLTLTITALPTHGTLSFNGVAVTVGQTFDYADRNLLTYANDGSENQGTDSFGVRVTDQGGGTGVPASTDGTITLTVRPVDDDPTLDNVTLHAQVDDLANAVTLTSAMIGASGVDSTDNHLSFIVDDSKLTHGCLTLDGYRLQNGGTFTMQDIVDGKVQYVQYASASASGDTDSFNFVVVDNTAALRWNADGTTYSRIGGVYTPGTETLTSFTFTIGLAVFTGGGPGTIPDRVTTITNRDSTWAGVDFTSGNARGEVEEGGTLVLNGTSGDFSSVPGLSYTATGVDASQVVYTFLGFSNGARDGELQKNVGGSWVTLGEYATFTQADLDSGNIRFQHDGGETFVYAAAFSVSAGLTTLDANGNPVTDIWTPTLNIYVTPVNDLPVVTDSSSTVIAEGETAYLTTGQIAISDPDDANSGNGLEESATIKDGSASANNYAYNNDATGANALTFTIKTLPDGCTLQYYNGSQWVDVTVGQTLNASLLTASASTTGLLTASASTTGLRFVSDGSEVRSTTFTVSATDRWGATSASDATVKIQITNVNDAPQIAKDPTQADPTVTAGSPDLIGGTPVNNPLYVTEGSYGQITSAMLQAYDSDSSSMQLQYTITGAPTHGTLADSKDGVNFSPIGKGSSFTQQDVANGYIYYLNDGTEGSGNSEPATPDDKFTFTISDGDKEQTGNAFWIYTRPTDDAPEVTAPSGIKNIASATATSNALPGFSVKDGDLTDGVTDGESDYLQVTVRLLHADGSAFVASEYSDVTLGYATGSGATISTAHGGQHDYLVLSGTRAQVNAALAGLTVTFRTDRNATYQVQTIADDRLRDASGTLTAGANGGTLNQPATPGRGAAATAVDATEYNWYSASVPEKSGNLSAASVTIRASEINDPGTLTVTNLDRTVYEDQASFIGGNIVVQDTESAAFGTPVTVTITAPSGTLGIGGADVNTSATASAAGSQPVTISGDNSGTLTLTGRASDIEALLNDAALGLTWQSGANVNHDLNGAAAGDVTITLHLDDGDSHIGDTVQADPADQTLNLTIVPVNDAPVVSATGGTVYLNSNPAVVDGTKVGGFVISDPDYTDGETDFMQVTVRITDASGVPLTAAQYSNAGVSDITISSGNTTSGVTIDSVYNGSKSALVIRGTLSQVNAYLAALTVSMTGSALSNADNAWRVEVIADDRLRDASGNLTSANSANGGQNDAVTGVAAVPTTAIDPYGALPSGLSQNVSTAWRSVFPSDVNDPATITVTDKSVNEGSTTVALPAITVADPDADSASLTVTVTLPGGFTFKTIGGTGGTVDAGGVNTTSFTLTGTLSQINSRLANLTVNLPTNAGVTAADWNGTFNVTVVVNDNANHGSRPTTLTGDSNNPNANPGDISYADDTSAALVTTRTFSVTVKPSNDAPVVLLGGATQTLAPVSEDTSAAAITGDTIANLFAGNFSDPNDQVNNASITATGGTSADSFWGVAITNLSVNSAQGEWQYSTDGGTTWAAIGSRTDANALLLDATAKVRFVPAADFFGTPAALEVRLVETNNNGDTTATTGSLTSGQTVSTATNDSSSRYSAAMVTLSTSVTNVNDRPTISATPLTMQEDTPVGKTLASILGSYSDAADNQMGIAGGDASGAIGYVAIVGNTTDASLGHWEYSTNGTTWTALGTRYSETNALVLFASTQLRFVPLADYNGAVPGGLAVRVSDSTSSADTGVSAAGSTQDLQSAFNSGQTSHWSTAQSISMSITAVADAVSDTAATHSGEAKTIDVLGNDSFSNGDKAITGKTNGAYGTVSISNGQVIYTPTSGYVGTDTFTYTVTSGGKTETATVTIQMNNAAPVTQGENVSTPEDTTLTSSAAQNLLLNDSDPDGDTLSILNYSVSGVGTVFTAGQTADLTGYGKLTINADGSYTFVPVADWNGTVPTVTYRVVDGRTNGATTAQLKITVTPVKDVFDDSLTTHAGTPVTIDVFANDKFSNGDKAITGKTNGAYGTVSISNGQVIYTPTSGYVGTDTFTYTVTSGGKTETATVTLTLVNDAPQVGLAKTGSTAEDTTLTNGENLLTGASDLNGDALTVKSFTVGNTTWDAGQTATLAGYGALTINADGSYTFVPVADWNGSVPQVTYEVTDGRDNGVQTAALDITVTPVQDAHDDSRTAHAGAPVTVDVLTNDGFTNGDKAITATTNGAHGTVTVSNGKVVYTLNDGYVGTDTFTYTVTSGGKTETATVTLTLVNDAPQVGLAKTGSTAEDTTLTNGENLLTGASDLNGDALTVKSFTVGNTTWDAGQTATLAGYGALTINADGSYTFVPVADWNGSVPQVTYEVTDGRDNGVQTAALDITVTPVQDAHDDSRTAHAGAPVTVDVLTNDGFTNGDKAITATTNGAHGTVTVSNGKVVYTLNDGYVGTDSFTYTVTSGGKTETANVTVTLTNGAPTGVVGKTASTAEDQTLTSTALQNLLNGASDPDGDTLKVSAFTVGATTWAAGQTATLAGYGALTINADGSYTFVPVADWNGSVPQVTYEVTDGRDNGVQTAALDITVTPVQDAHDDSRTAHAGAPVTVDVLTNDGFTNGDKAITATTNGAHGTVTVSNGKVVYTLNDGYVGTDSFTYTVTSGGKTETANVTVTLTNGAPTGVVGKTASTAEDQTLTSTALQNLLNGASDPDGDTLKVSAFTVGATTWAAGQTATLAGYGALTINADGSYTFVPVADWNGSVPQVTYEVTDGRDNGVQTAALDITVTPVQDAHDDSRTAHAGAPVTVDVLTNDGFTNGDKAITGVTDGAHGTVSISNGQVIYTPTSGYVGTDTFTYTVTSGGKTETATVTLTLVNDAPQVGLAKTGSTAEDTTLTNGENLLTGASDLNGDALTVKSFTVGNTTWAAGQTATLAGYGALTLNADGSYTFVPVADWNGNVPQVTYTITDGRTNGDVTSRLDISVTPVQDAFNDSQTGHGRDPLVIDVFNNDSFANGDKAITATTNGAHGTVTVSNGKVVYTLNDGYVGTDSFTYTVTSGGKTETANVTVTLTNGAPTGVVGKTASTAEDQTLTSTALQNLLNGASDPDGDTLKVSAFTVGATTWAAGQTATLAGYGALTINADGSYTFVPVADWNGSVPQVTYEVTDGRDNGVQTAALDITVTPVQDAHDDSRTAHAGAPVTVDVLTNDGFTNGDKAITGVTDGAHGTVSISNGQVIYTPTSGYVGQDTFTYTVTSGGVTETAAVSVVMTNTVPVADGEIVTTPEDTAIGGELLTNDRDPDGDPLHIAGFTVGGQTAQPGDTVQLAGVGALTVNRDGSYRFTPVADWNGTAPVVTYTVSDGNDGGTATALLVITVTPVVDVKDDRATTHAGDPVTVDALGNDSFSNADRAITGVTNGAHGTVTIENGKVVYQPNTGYVGQDTFTYTVTSGGVTETAQVTLEVTNTPPVAVADKASTLPETPVSGNLLTNDRDADSDPLHVAEITVGGATYAPGDIITIPGQGTLVVNRDGSYLFTPASGWSGFTPVLNYTLSDGNDGGTATGELRLLVNPVAEAWVKEAGLVDTASGAQTTTGAMAVLSLEPVESLTIGGQTLTLAQLQALSAQAPVDIATPDGVLSLTGFQVDGEGRATLQYRFTLTQAVNQPCESTTREEIRFSVNGQQTRAPGLLRVNILNDAPVAAADDNSIDQDRGQQAASGNVFSNDAIGADGAAAGGPVSAISSVNLNRAGAVGGVSLGEFGALTLDARGNYSYVLNRSNSRVASLDANATLSEVFTYTITDADGNTSQAQLTIVIHGVTPPQSVRTGDQHFPSYYTNYELSLDQPYSPGLFILPAIYGVYSDQFSRKVELNRKITELGRGMNDNGTPVLEDGILFTRWVNTTLQRSVVNTFAATGIGSQLLGDHFSHFSLNKSVQPAPVLENAPERPPLNERINERTTVQQERGEKTPDAKQAHAAAPGVVIVPQAAARPGAPSLAAQVDALARNRVAAPEPVTVGGATPHR</sequence>
<keyword evidence="2" id="KW-0677">Repeat</keyword>
<name>A0AAE7GRX5_CITFR</name>
<dbReference type="InterPro" id="IPR039005">
    <property type="entry name" value="CSPG_rpt"/>
</dbReference>
<dbReference type="InterPro" id="IPR025592">
    <property type="entry name" value="DUF4347"/>
</dbReference>
<dbReference type="PROSITE" id="PS51854">
    <property type="entry name" value="CSPG"/>
    <property type="match status" value="2"/>
</dbReference>
<evidence type="ECO:0000256" key="3">
    <source>
        <dbReference type="ARBA" id="ARBA00023180"/>
    </source>
</evidence>
<dbReference type="NCBIfam" id="TIGR01965">
    <property type="entry name" value="VCBS_repeat"/>
    <property type="match status" value="1"/>
</dbReference>
<dbReference type="Pfam" id="PF16184">
    <property type="entry name" value="Cadherin_3"/>
    <property type="match status" value="2"/>
</dbReference>
<dbReference type="Gene3D" id="2.60.40.1200">
    <property type="match status" value="9"/>
</dbReference>
<feature type="compositionally biased region" description="Polar residues" evidence="4">
    <location>
        <begin position="563"/>
        <end position="572"/>
    </location>
</feature>
<feature type="domain" description="Cadherin-like" evidence="7">
    <location>
        <begin position="3324"/>
        <end position="3431"/>
    </location>
</feature>
<evidence type="ECO:0000259" key="5">
    <source>
        <dbReference type="Pfam" id="PF14252"/>
    </source>
</evidence>
<dbReference type="Pfam" id="PF17892">
    <property type="entry name" value="Cadherin_5"/>
    <property type="match status" value="6"/>
</dbReference>
<dbReference type="InterPro" id="IPR010221">
    <property type="entry name" value="VCBS_dom"/>
</dbReference>
<dbReference type="Pfam" id="PF17963">
    <property type="entry name" value="Big_9"/>
    <property type="match status" value="9"/>
</dbReference>
<evidence type="ECO:0000313" key="8">
    <source>
        <dbReference type="EMBL" id="QLO12861.1"/>
    </source>
</evidence>
<feature type="region of interest" description="Disordered" evidence="4">
    <location>
        <begin position="1069"/>
        <end position="1089"/>
    </location>
</feature>
<dbReference type="PANTHER" id="PTHR45739">
    <property type="entry name" value="MATRIX PROTEIN, PUTATIVE-RELATED"/>
    <property type="match status" value="1"/>
</dbReference>
<dbReference type="RefSeq" id="WP_181219010.1">
    <property type="nucleotide sequence ID" value="NZ_CP055538.1"/>
</dbReference>
<feature type="domain" description="RapA2 cadherin-like" evidence="6">
    <location>
        <begin position="2329"/>
        <end position="2414"/>
    </location>
</feature>
<evidence type="ECO:0000259" key="6">
    <source>
        <dbReference type="Pfam" id="PF17803"/>
    </source>
</evidence>
<dbReference type="Proteomes" id="UP000510650">
    <property type="component" value="Chromosome"/>
</dbReference>
<evidence type="ECO:0000256" key="4">
    <source>
        <dbReference type="SAM" id="MobiDB-lite"/>
    </source>
</evidence>
<dbReference type="InterPro" id="IPR041690">
    <property type="entry name" value="Cadherin_5"/>
</dbReference>
<dbReference type="Gene3D" id="2.60.40.3440">
    <property type="match status" value="9"/>
</dbReference>
<organism evidence="8 9">
    <name type="scientific">Citrobacter freundii</name>
    <dbReference type="NCBI Taxonomy" id="546"/>
    <lineage>
        <taxon>Bacteria</taxon>
        <taxon>Pseudomonadati</taxon>
        <taxon>Pseudomonadota</taxon>
        <taxon>Gammaproteobacteria</taxon>
        <taxon>Enterobacterales</taxon>
        <taxon>Enterobacteriaceae</taxon>
        <taxon>Citrobacter</taxon>
        <taxon>Citrobacter freundii complex</taxon>
    </lineage>
</organism>
<dbReference type="NCBIfam" id="NF012211">
    <property type="entry name" value="tand_rpt_95"/>
    <property type="match status" value="13"/>
</dbReference>
<gene>
    <name evidence="8" type="ORF">HV183_05090</name>
</gene>
<feature type="domain" description="Cadherin-like" evidence="7">
    <location>
        <begin position="2929"/>
        <end position="3038"/>
    </location>
</feature>
<keyword evidence="3" id="KW-0325">Glycoprotein</keyword>
<feature type="compositionally biased region" description="Polar residues" evidence="4">
    <location>
        <begin position="2059"/>
        <end position="2071"/>
    </location>
</feature>
<feature type="domain" description="Cadherin-like" evidence="7">
    <location>
        <begin position="2536"/>
        <end position="2644"/>
    </location>
</feature>
<feature type="domain" description="Cadherin-like" evidence="7">
    <location>
        <begin position="2732"/>
        <end position="2840"/>
    </location>
</feature>
<feature type="domain" description="Cadherin-like" evidence="7">
    <location>
        <begin position="3127"/>
        <end position="3236"/>
    </location>
</feature>
<dbReference type="GO" id="GO:0009653">
    <property type="term" value="P:anatomical structure morphogenesis"/>
    <property type="evidence" value="ECO:0007669"/>
    <property type="project" value="TreeGrafter"/>
</dbReference>
<protein>
    <submittedName>
        <fullName evidence="8">Tandem-95 repeat protein</fullName>
    </submittedName>
</protein>
<keyword evidence="1" id="KW-0732">Signal</keyword>
<evidence type="ECO:0000256" key="1">
    <source>
        <dbReference type="ARBA" id="ARBA00022729"/>
    </source>
</evidence>
<reference evidence="9" key="1">
    <citation type="submission" date="2020-06" db="EMBL/GenBank/DDBJ databases">
        <title>REHAB project genomes.</title>
        <authorList>
            <person name="Shaw L.P."/>
        </authorList>
    </citation>
    <scope>NUCLEOTIDE SEQUENCE [LARGE SCALE GENOMIC DNA]</scope>
    <source>
        <strain evidence="9">RHBSTW-00398</strain>
    </source>
</reference>
<dbReference type="Pfam" id="PF14252">
    <property type="entry name" value="DUF4347"/>
    <property type="match status" value="1"/>
</dbReference>
<dbReference type="Pfam" id="PF17803">
    <property type="entry name" value="Cadherin_4"/>
    <property type="match status" value="2"/>
</dbReference>
<evidence type="ECO:0000259" key="7">
    <source>
        <dbReference type="Pfam" id="PF17892"/>
    </source>
</evidence>
<feature type="domain" description="Cadherin-like" evidence="7">
    <location>
        <begin position="3521"/>
        <end position="3630"/>
    </location>
</feature>
<feature type="domain" description="RapA2 cadherin-like" evidence="6">
    <location>
        <begin position="3903"/>
        <end position="3982"/>
    </location>
</feature>
<accession>A0AAE7GRX5</accession>
<proteinExistence type="predicted"/>
<evidence type="ECO:0000313" key="9">
    <source>
        <dbReference type="Proteomes" id="UP000510650"/>
    </source>
</evidence>
<evidence type="ECO:0000256" key="2">
    <source>
        <dbReference type="ARBA" id="ARBA00022737"/>
    </source>
</evidence>
<feature type="region of interest" description="Disordered" evidence="4">
    <location>
        <begin position="2051"/>
        <end position="2071"/>
    </location>
</feature>
<feature type="domain" description="DUF4347" evidence="5">
    <location>
        <begin position="77"/>
        <end position="226"/>
    </location>
</feature>
<dbReference type="PANTHER" id="PTHR45739:SF8">
    <property type="entry name" value="FRAS1-RELATED EXTRACELLULAR MATRIX PROTEIN 1"/>
    <property type="match status" value="1"/>
</dbReference>
<dbReference type="InterPro" id="IPR051561">
    <property type="entry name" value="FRAS1_ECM"/>
</dbReference>
<dbReference type="EMBL" id="CP055538">
    <property type="protein sequence ID" value="QLO12861.1"/>
    <property type="molecule type" value="Genomic_DNA"/>
</dbReference>